<evidence type="ECO:0000256" key="2">
    <source>
        <dbReference type="ARBA" id="ARBA00010421"/>
    </source>
</evidence>
<keyword evidence="3" id="KW-0964">Secreted</keyword>
<comment type="caution">
    <text evidence="4">The sequence shown here is derived from an EMBL/GenBank/DDBJ whole genome shotgun (WGS) entry which is preliminary data.</text>
</comment>
<dbReference type="Proteomes" id="UP000030816">
    <property type="component" value="Unassembled WGS sequence"/>
</dbReference>
<accession>A0A0B2WSX6</accession>
<dbReference type="SUPFAM" id="SSF50685">
    <property type="entry name" value="Barwin-like endoglucanases"/>
    <property type="match status" value="1"/>
</dbReference>
<protein>
    <submittedName>
        <fullName evidence="4">Secreted insect toxic protein</fullName>
    </submittedName>
</protein>
<dbReference type="Gene3D" id="2.40.40.10">
    <property type="entry name" value="RlpA-like domain"/>
    <property type="match status" value="1"/>
</dbReference>
<keyword evidence="5" id="KW-1185">Reference proteome</keyword>
<dbReference type="GeneID" id="63739990"/>
<dbReference type="RefSeq" id="XP_040677658.1">
    <property type="nucleotide sequence ID" value="XM_040824333.1"/>
</dbReference>
<proteinExistence type="inferred from homology"/>
<dbReference type="InterPro" id="IPR036908">
    <property type="entry name" value="RlpA-like_sf"/>
</dbReference>
<evidence type="ECO:0000313" key="5">
    <source>
        <dbReference type="Proteomes" id="UP000030816"/>
    </source>
</evidence>
<gene>
    <name evidence="4" type="ORF">MAM_05535</name>
</gene>
<dbReference type="GO" id="GO:0005576">
    <property type="term" value="C:extracellular region"/>
    <property type="evidence" value="ECO:0007669"/>
    <property type="project" value="UniProtKB-SubCell"/>
</dbReference>
<dbReference type="STRING" id="1081103.A0A0B2WSX6"/>
<sequence length="125" mass="13249">MAVAASAVRVSWDGGYDRPDRSLRDVSCSDGRTGLMPRFQRQSDLPNFPNIGGAAAIEGWGSQNCGTCWKLEYNGISIKVLAVDHAGDGFNIGKTALNALTNGRAEEFGYVDAAVTPLAPRDCGL</sequence>
<dbReference type="HOGENOM" id="CLU_111635_0_0_1"/>
<organism evidence="4 5">
    <name type="scientific">Metarhizium album (strain ARSEF 1941)</name>
    <dbReference type="NCBI Taxonomy" id="1081103"/>
    <lineage>
        <taxon>Eukaryota</taxon>
        <taxon>Fungi</taxon>
        <taxon>Dikarya</taxon>
        <taxon>Ascomycota</taxon>
        <taxon>Pezizomycotina</taxon>
        <taxon>Sordariomycetes</taxon>
        <taxon>Hypocreomycetidae</taxon>
        <taxon>Hypocreales</taxon>
        <taxon>Clavicipitaceae</taxon>
        <taxon>Metarhizium</taxon>
    </lineage>
</organism>
<dbReference type="Pfam" id="PF07249">
    <property type="entry name" value="Cerato-platanin"/>
    <property type="match status" value="1"/>
</dbReference>
<comment type="subcellular location">
    <subcellularLocation>
        <location evidence="1">Secreted</location>
    </subcellularLocation>
</comment>
<evidence type="ECO:0000256" key="1">
    <source>
        <dbReference type="ARBA" id="ARBA00004613"/>
    </source>
</evidence>
<dbReference type="InterPro" id="IPR010829">
    <property type="entry name" value="Cerato-platanin"/>
</dbReference>
<dbReference type="OrthoDB" id="4898945at2759"/>
<name>A0A0B2WSX6_METAS</name>
<reference evidence="4 5" key="1">
    <citation type="journal article" date="2014" name="Proc. Natl. Acad. Sci. U.S.A.">
        <title>Trajectory and genomic determinants of fungal-pathogen speciation and host adaptation.</title>
        <authorList>
            <person name="Hu X."/>
            <person name="Xiao G."/>
            <person name="Zheng P."/>
            <person name="Shang Y."/>
            <person name="Su Y."/>
            <person name="Zhang X."/>
            <person name="Liu X."/>
            <person name="Zhan S."/>
            <person name="St Leger R.J."/>
            <person name="Wang C."/>
        </authorList>
    </citation>
    <scope>NUCLEOTIDE SEQUENCE [LARGE SCALE GENOMIC DNA]</scope>
    <source>
        <strain evidence="4 5">ARSEF 1941</strain>
    </source>
</reference>
<comment type="similarity">
    <text evidence="2">Belongs to the cerato-platanin family.</text>
</comment>
<evidence type="ECO:0000313" key="4">
    <source>
        <dbReference type="EMBL" id="KHN96592.1"/>
    </source>
</evidence>
<dbReference type="CDD" id="cd22778">
    <property type="entry name" value="DPBB_CEPL-like"/>
    <property type="match status" value="1"/>
</dbReference>
<evidence type="ECO:0000256" key="3">
    <source>
        <dbReference type="ARBA" id="ARBA00022525"/>
    </source>
</evidence>
<dbReference type="EMBL" id="AZHE01000014">
    <property type="protein sequence ID" value="KHN96592.1"/>
    <property type="molecule type" value="Genomic_DNA"/>
</dbReference>
<dbReference type="AlphaFoldDB" id="A0A0B2WSX6"/>